<dbReference type="Pfam" id="PF01636">
    <property type="entry name" value="APH"/>
    <property type="match status" value="1"/>
</dbReference>
<keyword evidence="2" id="KW-0808">Transferase</keyword>
<dbReference type="GO" id="GO:0016740">
    <property type="term" value="F:transferase activity"/>
    <property type="evidence" value="ECO:0007669"/>
    <property type="project" value="UniProtKB-KW"/>
</dbReference>
<comment type="caution">
    <text evidence="2">The sequence shown here is derived from an EMBL/GenBank/DDBJ whole genome shotgun (WGS) entry which is preliminary data.</text>
</comment>
<organism evidence="2">
    <name type="scientific">Streptomyces alkaliphilus</name>
    <dbReference type="NCBI Taxonomy" id="1472722"/>
    <lineage>
        <taxon>Bacteria</taxon>
        <taxon>Bacillati</taxon>
        <taxon>Actinomycetota</taxon>
        <taxon>Actinomycetes</taxon>
        <taxon>Kitasatosporales</taxon>
        <taxon>Streptomycetaceae</taxon>
        <taxon>Streptomyces</taxon>
    </lineage>
</organism>
<sequence length="160" mass="17182">AVRAGGRTVAPGRWGGVLRAFHALPPPVESDGLVLPGYDAFDRTARRLRTPPAGVASTDVAFLLGRLVELRERVAALRFPSSPVPVHGDAHRGNALVEPSGRVVLLDPDGVCLDHPEWDLLPMVTDARRTGWCGPQELRAFLRGYRDAGDGRAPRVAGPE</sequence>
<dbReference type="SUPFAM" id="SSF56112">
    <property type="entry name" value="Protein kinase-like (PK-like)"/>
    <property type="match status" value="1"/>
</dbReference>
<reference evidence="2" key="1">
    <citation type="submission" date="2019-10" db="EMBL/GenBank/DDBJ databases">
        <title>Streptomyces sp. nov., a novel actinobacterium isolated from alkaline environment.</title>
        <authorList>
            <person name="Golinska P."/>
        </authorList>
    </citation>
    <scope>NUCLEOTIDE SEQUENCE</scope>
    <source>
        <strain evidence="2">IF17</strain>
    </source>
</reference>
<dbReference type="Gene3D" id="1.10.510.10">
    <property type="entry name" value="Transferase(Phosphotransferase) domain 1"/>
    <property type="match status" value="1"/>
</dbReference>
<evidence type="ECO:0000313" key="2">
    <source>
        <dbReference type="EMBL" id="MQS10454.1"/>
    </source>
</evidence>
<feature type="non-terminal residue" evidence="2">
    <location>
        <position position="160"/>
    </location>
</feature>
<feature type="domain" description="Aminoglycoside phosphotransferase" evidence="1">
    <location>
        <begin position="13"/>
        <end position="149"/>
    </location>
</feature>
<dbReference type="EMBL" id="VJYJ02001596">
    <property type="protein sequence ID" value="MQS10454.1"/>
    <property type="molecule type" value="Genomic_DNA"/>
</dbReference>
<evidence type="ECO:0000259" key="1">
    <source>
        <dbReference type="Pfam" id="PF01636"/>
    </source>
</evidence>
<dbReference type="InterPro" id="IPR011009">
    <property type="entry name" value="Kinase-like_dom_sf"/>
</dbReference>
<dbReference type="AlphaFoldDB" id="A0A646IKT2"/>
<dbReference type="Proteomes" id="UP000315516">
    <property type="component" value="Unassembled WGS sequence"/>
</dbReference>
<feature type="non-terminal residue" evidence="2">
    <location>
        <position position="1"/>
    </location>
</feature>
<accession>A0A646IKT2</accession>
<dbReference type="InterPro" id="IPR002575">
    <property type="entry name" value="Aminoglycoside_PTrfase"/>
</dbReference>
<name>A0A646IKT2_9ACTN</name>
<dbReference type="OrthoDB" id="3723194at2"/>
<gene>
    <name evidence="2" type="ORF">FNX48_025850</name>
</gene>
<proteinExistence type="predicted"/>
<protein>
    <submittedName>
        <fullName evidence="2">Phosphotransferase</fullName>
    </submittedName>
</protein>